<dbReference type="SUPFAM" id="SSF52025">
    <property type="entry name" value="PA domain"/>
    <property type="match status" value="1"/>
</dbReference>
<organism evidence="2 3">
    <name type="scientific">Trypanosoma rangeli SC58</name>
    <dbReference type="NCBI Taxonomy" id="429131"/>
    <lineage>
        <taxon>Eukaryota</taxon>
        <taxon>Discoba</taxon>
        <taxon>Euglenozoa</taxon>
        <taxon>Kinetoplastea</taxon>
        <taxon>Metakinetoplastina</taxon>
        <taxon>Trypanosomatida</taxon>
        <taxon>Trypanosomatidae</taxon>
        <taxon>Trypanosoma</taxon>
        <taxon>Herpetosoma</taxon>
    </lineage>
</organism>
<dbReference type="AlphaFoldDB" id="A0A061J8A0"/>
<evidence type="ECO:0000313" key="3">
    <source>
        <dbReference type="Proteomes" id="UP000031737"/>
    </source>
</evidence>
<feature type="signal peptide" evidence="1">
    <location>
        <begin position="1"/>
        <end position="29"/>
    </location>
</feature>
<dbReference type="VEuPathDB" id="TriTrypDB:TRSC58_01908"/>
<comment type="caution">
    <text evidence="2">The sequence shown here is derived from an EMBL/GenBank/DDBJ whole genome shotgun (WGS) entry which is preliminary data.</text>
</comment>
<name>A0A061J8A0_TRYRA</name>
<keyword evidence="1" id="KW-0732">Signal</keyword>
<dbReference type="OrthoDB" id="244152at2759"/>
<feature type="chain" id="PRO_5001605299" description="PA domain-containing protein" evidence="1">
    <location>
        <begin position="30"/>
        <end position="166"/>
    </location>
</feature>
<proteinExistence type="predicted"/>
<evidence type="ECO:0000313" key="2">
    <source>
        <dbReference type="EMBL" id="ESL10361.1"/>
    </source>
</evidence>
<dbReference type="Gene3D" id="3.50.30.30">
    <property type="match status" value="1"/>
</dbReference>
<accession>A0A061J8A0</accession>
<dbReference type="Proteomes" id="UP000031737">
    <property type="component" value="Unassembled WGS sequence"/>
</dbReference>
<sequence length="166" mass="17837">MRHVTCFMGFRFLLFLVAVLLLVTARVTALKVHSPAFLARKQFTEFKLPVGPPRWSGKEYRGDVILVSGTELCPNSTSIGNWKGAIVLALENKCNAVDQAVVAQSNGALGLLVGNTKLPLSEGGIVQIPVEVVPENGWNAIVATVKQGIPVHVSLGHSLNVLRFAI</sequence>
<keyword evidence="3" id="KW-1185">Reference proteome</keyword>
<evidence type="ECO:0008006" key="4">
    <source>
        <dbReference type="Google" id="ProtNLM"/>
    </source>
</evidence>
<reference evidence="2 3" key="1">
    <citation type="submission" date="2013-07" db="EMBL/GenBank/DDBJ databases">
        <authorList>
            <person name="Stoco P.H."/>
            <person name="Wagner G."/>
            <person name="Gerber A."/>
            <person name="Zaha A."/>
            <person name="Thompson C."/>
            <person name="Bartholomeu D.C."/>
            <person name="Luckemeyer D.D."/>
            <person name="Bahia D."/>
            <person name="Loreto E."/>
            <person name="Prestes E.B."/>
            <person name="Lima F.M."/>
            <person name="Rodrigues-Luiz G."/>
            <person name="Vallejo G.A."/>
            <person name="Filho J.F."/>
            <person name="Monteiro K.M."/>
            <person name="Tyler K.M."/>
            <person name="de Almeida L.G."/>
            <person name="Ortiz M.F."/>
            <person name="Siervo M.A."/>
            <person name="de Moraes M.H."/>
            <person name="Cunha O.L."/>
            <person name="Mendonca-Neto R."/>
            <person name="Silva R."/>
            <person name="Teixeira S.M."/>
            <person name="Murta S.M."/>
            <person name="Sincero T.C."/>
            <person name="Mendes T.A."/>
            <person name="Urmenyi T.P."/>
            <person name="Silva V.G."/>
            <person name="da Rocha W.D."/>
            <person name="Andersson B."/>
            <person name="Romanha A.J."/>
            <person name="Steindel M."/>
            <person name="de Vasconcelos A.T."/>
            <person name="Grisard E.C."/>
        </authorList>
    </citation>
    <scope>NUCLEOTIDE SEQUENCE [LARGE SCALE GENOMIC DNA]</scope>
    <source>
        <strain evidence="2 3">SC58</strain>
    </source>
</reference>
<gene>
    <name evidence="2" type="ORF">TRSC58_01908</name>
</gene>
<protein>
    <recommendedName>
        <fullName evidence="4">PA domain-containing protein</fullName>
    </recommendedName>
</protein>
<evidence type="ECO:0000256" key="1">
    <source>
        <dbReference type="SAM" id="SignalP"/>
    </source>
</evidence>
<dbReference type="EMBL" id="AUPL01001908">
    <property type="protein sequence ID" value="ESL10361.1"/>
    <property type="molecule type" value="Genomic_DNA"/>
</dbReference>
<dbReference type="InterPro" id="IPR046450">
    <property type="entry name" value="PA_dom_sf"/>
</dbReference>